<feature type="non-terminal residue" evidence="1">
    <location>
        <position position="232"/>
    </location>
</feature>
<dbReference type="EMBL" id="LAZR01051929">
    <property type="protein sequence ID" value="KKK84094.1"/>
    <property type="molecule type" value="Genomic_DNA"/>
</dbReference>
<name>A0A0F9B0A4_9ZZZZ</name>
<reference evidence="1" key="1">
    <citation type="journal article" date="2015" name="Nature">
        <title>Complex archaea that bridge the gap between prokaryotes and eukaryotes.</title>
        <authorList>
            <person name="Spang A."/>
            <person name="Saw J.H."/>
            <person name="Jorgensen S.L."/>
            <person name="Zaremba-Niedzwiedzka K."/>
            <person name="Martijn J."/>
            <person name="Lind A.E."/>
            <person name="van Eijk R."/>
            <person name="Schleper C."/>
            <person name="Guy L."/>
            <person name="Ettema T.J."/>
        </authorList>
    </citation>
    <scope>NUCLEOTIDE SEQUENCE</scope>
</reference>
<proteinExistence type="predicted"/>
<evidence type="ECO:0000313" key="1">
    <source>
        <dbReference type="EMBL" id="KKK84094.1"/>
    </source>
</evidence>
<organism evidence="1">
    <name type="scientific">marine sediment metagenome</name>
    <dbReference type="NCBI Taxonomy" id="412755"/>
    <lineage>
        <taxon>unclassified sequences</taxon>
        <taxon>metagenomes</taxon>
        <taxon>ecological metagenomes</taxon>
    </lineage>
</organism>
<protein>
    <submittedName>
        <fullName evidence="1">Uncharacterized protein</fullName>
    </submittedName>
</protein>
<comment type="caution">
    <text evidence="1">The sequence shown here is derived from an EMBL/GenBank/DDBJ whole genome shotgun (WGS) entry which is preliminary data.</text>
</comment>
<accession>A0A0F9B0A4</accession>
<gene>
    <name evidence="1" type="ORF">LCGC14_2786820</name>
</gene>
<sequence length="232" mass="26331">MIVYDTGHISSEIVCAAIAEGFGCDTEVAPWARPLETPAAFYGRERGTLEIVRQCAVDGHHWIMADNGYMGAGQYDGHYKLSRDGFQCDGIGIPDEKRLVDVLALTGQKFVKDWRPLTKRGHILVCPPIAGYEVSHWFSSIQWRRGISKQIRKLTKRKIRIRYKPGDKGAVVVRPLAVDLKRCHALITRDSNAAERLNLFAFGNAFFSDFFNKTTAHQMSWDKQKHPHQPYD</sequence>
<dbReference type="AlphaFoldDB" id="A0A0F9B0A4"/>